<dbReference type="Pfam" id="PF05050">
    <property type="entry name" value="Methyltransf_21"/>
    <property type="match status" value="1"/>
</dbReference>
<reference evidence="2" key="1">
    <citation type="submission" date="2020-05" db="EMBL/GenBank/DDBJ databases">
        <authorList>
            <person name="Chiriac C."/>
            <person name="Salcher M."/>
            <person name="Ghai R."/>
            <person name="Kavagutti S V."/>
        </authorList>
    </citation>
    <scope>NUCLEOTIDE SEQUENCE</scope>
</reference>
<dbReference type="SUPFAM" id="SSF53335">
    <property type="entry name" value="S-adenosyl-L-methionine-dependent methyltransferases"/>
    <property type="match status" value="1"/>
</dbReference>
<dbReference type="InterPro" id="IPR029063">
    <property type="entry name" value="SAM-dependent_MTases_sf"/>
</dbReference>
<evidence type="ECO:0000259" key="1">
    <source>
        <dbReference type="Pfam" id="PF05050"/>
    </source>
</evidence>
<organism evidence="2">
    <name type="scientific">freshwater metagenome</name>
    <dbReference type="NCBI Taxonomy" id="449393"/>
    <lineage>
        <taxon>unclassified sequences</taxon>
        <taxon>metagenomes</taxon>
        <taxon>ecological metagenomes</taxon>
    </lineage>
</organism>
<evidence type="ECO:0000313" key="2">
    <source>
        <dbReference type="EMBL" id="CAB4960215.1"/>
    </source>
</evidence>
<dbReference type="InterPro" id="IPR006342">
    <property type="entry name" value="FkbM_mtfrase"/>
</dbReference>
<accession>A0A6J7KX88</accession>
<protein>
    <submittedName>
        <fullName evidence="2">Unannotated protein</fullName>
    </submittedName>
</protein>
<gene>
    <name evidence="2" type="ORF">UFOPK3772_02149</name>
</gene>
<proteinExistence type="predicted"/>
<feature type="domain" description="Methyltransferase FkbM" evidence="1">
    <location>
        <begin position="113"/>
        <end position="242"/>
    </location>
</feature>
<dbReference type="Gene3D" id="3.40.50.150">
    <property type="entry name" value="Vaccinia Virus protein VP39"/>
    <property type="match status" value="1"/>
</dbReference>
<dbReference type="EMBL" id="CAFBNE010000074">
    <property type="protein sequence ID" value="CAB4960215.1"/>
    <property type="molecule type" value="Genomic_DNA"/>
</dbReference>
<dbReference type="AlphaFoldDB" id="A0A6J7KX88"/>
<name>A0A6J7KX88_9ZZZZ</name>
<dbReference type="NCBIfam" id="TIGR01444">
    <property type="entry name" value="fkbM_fam"/>
    <property type="match status" value="1"/>
</dbReference>
<sequence length="312" mass="34336">MLGNGLHLPIREAEIPAILEPLRATNLPDDEGIYRVDWAGIRTRIPMLPWAPQELTGTTSTALPIPTDGYRSEAEEYVALAVSLTNDRESYRVVEVGAGWAPWAVMGVVCAERSGKRARGIAVEAEPRRAEWARQHSADNGVDSLITVVEAACWNTDTTLSFPVLDEIDMGGAVLSGAASPDGAPSMDYRGAFITHRDVRTVTLHSLLAGDEPTDLLHVDLQGIELEVILPALDLIEQKVRFLAVGTHNRYVEGMLQNTLLRREWALLLESPSTAIFDGVRPSLTGFTIQDGNQLWANSRFRDAHPMLIRQR</sequence>